<dbReference type="Gene3D" id="3.60.15.10">
    <property type="entry name" value="Ribonuclease Z/Hydroxyacylglutathione hydrolase-like"/>
    <property type="match status" value="1"/>
</dbReference>
<name>A0A7C4RUN9_9BACT</name>
<dbReference type="NCBIfam" id="NF002558">
    <property type="entry name" value="PRK02126.1"/>
    <property type="match status" value="1"/>
</dbReference>
<dbReference type="PANTHER" id="PTHR46018:SF7">
    <property type="entry name" value="RIBONUCLEASE Z"/>
    <property type="match status" value="1"/>
</dbReference>
<dbReference type="SUPFAM" id="SSF56281">
    <property type="entry name" value="Metallo-hydrolase/oxidoreductase"/>
    <property type="match status" value="1"/>
</dbReference>
<accession>A0A7C4RUN9</accession>
<comment type="caution">
    <text evidence="1">The sequence shown here is derived from an EMBL/GenBank/DDBJ whole genome shotgun (WGS) entry which is preliminary data.</text>
</comment>
<protein>
    <submittedName>
        <fullName evidence="1">Ribonuclease Z</fullName>
    </submittedName>
</protein>
<gene>
    <name evidence="1" type="ORF">ENS29_16995</name>
</gene>
<dbReference type="GO" id="GO:0042781">
    <property type="term" value="F:3'-tRNA processing endoribonuclease activity"/>
    <property type="evidence" value="ECO:0007669"/>
    <property type="project" value="TreeGrafter"/>
</dbReference>
<proteinExistence type="predicted"/>
<dbReference type="InterPro" id="IPR036866">
    <property type="entry name" value="RibonucZ/Hydroxyglut_hydro"/>
</dbReference>
<organism evidence="1">
    <name type="scientific">Desulfatirhabdium butyrativorans</name>
    <dbReference type="NCBI Taxonomy" id="340467"/>
    <lineage>
        <taxon>Bacteria</taxon>
        <taxon>Pseudomonadati</taxon>
        <taxon>Thermodesulfobacteriota</taxon>
        <taxon>Desulfobacteria</taxon>
        <taxon>Desulfobacterales</taxon>
        <taxon>Desulfatirhabdiaceae</taxon>
        <taxon>Desulfatirhabdium</taxon>
    </lineage>
</organism>
<dbReference type="AlphaFoldDB" id="A0A7C4RUN9"/>
<sequence length="366" mass="42498">MPPSERHRFRSFPGRHNRLPSGQLTMRHLHCRLVNPPTQDPSVFVHFLFLNRALLFDIGNIEALSNRDILKITDVFVSHTHMDHFYGFDRLLRVCLGRNKTIRMYGPEGFLKNVEGKLAAYSWDLVANYPMPFRIEATEVRNDGVWKQTFRCIDGFRPEREPVFLPEVNPLRSEPRFEVNCALLDHGIPCLGFVLQERFHVHILEEGLRRLGLKPGRWLVEFKDILYRHPESREEFRVTDPDTPNQSKTFQMDMLCQEIAVISQGIRIAYVTDVRYCPENVEKILILAHRADRLFIEAAFLDQDAALAERKHHLTARQAGELAGRAAVRSLSIFHFSPRYAGRGMDLEREAREAHDQMSFTLTNTP</sequence>
<dbReference type="PANTHER" id="PTHR46018">
    <property type="entry name" value="ZINC PHOSPHODIESTERASE ELAC PROTEIN 1"/>
    <property type="match status" value="1"/>
</dbReference>
<reference evidence="1" key="1">
    <citation type="journal article" date="2020" name="mSystems">
        <title>Genome- and Community-Level Interaction Insights into Carbon Utilization and Element Cycling Functions of Hydrothermarchaeota in Hydrothermal Sediment.</title>
        <authorList>
            <person name="Zhou Z."/>
            <person name="Liu Y."/>
            <person name="Xu W."/>
            <person name="Pan J."/>
            <person name="Luo Z.H."/>
            <person name="Li M."/>
        </authorList>
    </citation>
    <scope>NUCLEOTIDE SEQUENCE [LARGE SCALE GENOMIC DNA]</scope>
    <source>
        <strain evidence="1">SpSt-477</strain>
    </source>
</reference>
<dbReference type="EMBL" id="DSUH01000385">
    <property type="protein sequence ID" value="HGU34521.1"/>
    <property type="molecule type" value="Genomic_DNA"/>
</dbReference>
<evidence type="ECO:0000313" key="1">
    <source>
        <dbReference type="EMBL" id="HGU34521.1"/>
    </source>
</evidence>